<proteinExistence type="predicted"/>
<sequence>MHCTKHVVRHNTYHQHRPQGGFEIFQSKPCHFQTLPYLIALPQFSTFSSSVMKFKLLLPVVFRIVRLETCSCFQLLFYYWCCLLVPASLLRSSSRVAKRPGWNKKWLLCCWTKSGSIFSCERLRS</sequence>
<protein>
    <submittedName>
        <fullName evidence="1">Uncharacterized protein</fullName>
    </submittedName>
</protein>
<evidence type="ECO:0000313" key="1">
    <source>
        <dbReference type="EMBL" id="CAD9212863.1"/>
    </source>
</evidence>
<organism evidence="1">
    <name type="scientific">Tetraselmis chuii</name>
    <dbReference type="NCBI Taxonomy" id="63592"/>
    <lineage>
        <taxon>Eukaryota</taxon>
        <taxon>Viridiplantae</taxon>
        <taxon>Chlorophyta</taxon>
        <taxon>core chlorophytes</taxon>
        <taxon>Chlorodendrophyceae</taxon>
        <taxon>Chlorodendrales</taxon>
        <taxon>Chlorodendraceae</taxon>
        <taxon>Tetraselmis</taxon>
    </lineage>
</organism>
<name>A0A7S1SZ27_9CHLO</name>
<accession>A0A7S1SZ27</accession>
<gene>
    <name evidence="1" type="ORF">TCHU04912_LOCUS15102</name>
</gene>
<dbReference type="AlphaFoldDB" id="A0A7S1SZ27"/>
<reference evidence="1" key="1">
    <citation type="submission" date="2021-01" db="EMBL/GenBank/DDBJ databases">
        <authorList>
            <person name="Corre E."/>
            <person name="Pelletier E."/>
            <person name="Niang G."/>
            <person name="Scheremetjew M."/>
            <person name="Finn R."/>
            <person name="Kale V."/>
            <person name="Holt S."/>
            <person name="Cochrane G."/>
            <person name="Meng A."/>
            <person name="Brown T."/>
            <person name="Cohen L."/>
        </authorList>
    </citation>
    <scope>NUCLEOTIDE SEQUENCE</scope>
    <source>
        <strain evidence="1">PLY429</strain>
    </source>
</reference>
<dbReference type="EMBL" id="HBGG01029138">
    <property type="protein sequence ID" value="CAD9212863.1"/>
    <property type="molecule type" value="Transcribed_RNA"/>
</dbReference>